<comment type="caution">
    <text evidence="1">The sequence shown here is derived from an EMBL/GenBank/DDBJ whole genome shotgun (WGS) entry which is preliminary data.</text>
</comment>
<dbReference type="RefSeq" id="WP_119766712.1">
    <property type="nucleotide sequence ID" value="NZ_QYUJ01000027.1"/>
</dbReference>
<dbReference type="AlphaFoldDB" id="A0A418V0U1"/>
<organism evidence="1 2">
    <name type="scientific">Deinococcus cavernae</name>
    <dbReference type="NCBI Taxonomy" id="2320857"/>
    <lineage>
        <taxon>Bacteria</taxon>
        <taxon>Thermotogati</taxon>
        <taxon>Deinococcota</taxon>
        <taxon>Deinococci</taxon>
        <taxon>Deinococcales</taxon>
        <taxon>Deinococcaceae</taxon>
        <taxon>Deinococcus</taxon>
    </lineage>
</organism>
<evidence type="ECO:0000313" key="1">
    <source>
        <dbReference type="EMBL" id="RJF69453.1"/>
    </source>
</evidence>
<dbReference type="EMBL" id="QYUJ01000027">
    <property type="protein sequence ID" value="RJF69453.1"/>
    <property type="molecule type" value="Genomic_DNA"/>
</dbReference>
<reference evidence="1 2" key="1">
    <citation type="submission" date="2018-09" db="EMBL/GenBank/DDBJ databases">
        <authorList>
            <person name="Zhu H."/>
        </authorList>
    </citation>
    <scope>NUCLEOTIDE SEQUENCE [LARGE SCALE GENOMIC DNA]</scope>
    <source>
        <strain evidence="1 2">K2S05-167</strain>
    </source>
</reference>
<protein>
    <submittedName>
        <fullName evidence="1">Uncharacterized protein</fullName>
    </submittedName>
</protein>
<proteinExistence type="predicted"/>
<keyword evidence="2" id="KW-1185">Reference proteome</keyword>
<name>A0A418V0U1_9DEIO</name>
<gene>
    <name evidence="1" type="ORF">D3875_20915</name>
</gene>
<accession>A0A418V0U1</accession>
<dbReference type="Proteomes" id="UP000286287">
    <property type="component" value="Unassembled WGS sequence"/>
</dbReference>
<evidence type="ECO:0000313" key="2">
    <source>
        <dbReference type="Proteomes" id="UP000286287"/>
    </source>
</evidence>
<sequence>MKKFLPLAFLDPFNGLRAVLDSRGAVRDELLGCQRVGSGQVQCSIKSTYTGKRPHVLRRHLLRP</sequence>